<dbReference type="Proteomes" id="UP000562352">
    <property type="component" value="Unassembled WGS sequence"/>
</dbReference>
<dbReference type="RefSeq" id="WP_184943426.1">
    <property type="nucleotide sequence ID" value="NZ_BAAAWZ010000001.1"/>
</dbReference>
<dbReference type="InterPro" id="IPR003593">
    <property type="entry name" value="AAA+_ATPase"/>
</dbReference>
<comment type="similarity">
    <text evidence="1">Belongs to the AfsR/DnrI/RedD regulatory family.</text>
</comment>
<keyword evidence="2" id="KW-0805">Transcription regulation</keyword>
<feature type="domain" description="OmpR/PhoB-type" evidence="7">
    <location>
        <begin position="1"/>
        <end position="103"/>
    </location>
</feature>
<dbReference type="InterPro" id="IPR001867">
    <property type="entry name" value="OmpR/PhoB-type_DNA-bd"/>
</dbReference>
<dbReference type="Gene3D" id="1.10.10.10">
    <property type="entry name" value="Winged helix-like DNA-binding domain superfamily/Winged helix DNA-binding domain"/>
    <property type="match status" value="1"/>
</dbReference>
<dbReference type="InterPro" id="IPR027417">
    <property type="entry name" value="P-loop_NTPase"/>
</dbReference>
<protein>
    <submittedName>
        <fullName evidence="8">DNA-binding SARP family transcriptional activator</fullName>
    </submittedName>
</protein>
<gene>
    <name evidence="8" type="ORF">FHS22_003816</name>
</gene>
<evidence type="ECO:0000256" key="6">
    <source>
        <dbReference type="SAM" id="MobiDB-lite"/>
    </source>
</evidence>
<dbReference type="EMBL" id="JACHJJ010000012">
    <property type="protein sequence ID" value="MBB5964532.1"/>
    <property type="molecule type" value="Genomic_DNA"/>
</dbReference>
<dbReference type="CDD" id="cd15831">
    <property type="entry name" value="BTAD"/>
    <property type="match status" value="1"/>
</dbReference>
<dbReference type="GO" id="GO:0006355">
    <property type="term" value="P:regulation of DNA-templated transcription"/>
    <property type="evidence" value="ECO:0007669"/>
    <property type="project" value="InterPro"/>
</dbReference>
<dbReference type="SUPFAM" id="SSF46894">
    <property type="entry name" value="C-terminal effector domain of the bipartite response regulators"/>
    <property type="match status" value="1"/>
</dbReference>
<evidence type="ECO:0000256" key="4">
    <source>
        <dbReference type="ARBA" id="ARBA00023163"/>
    </source>
</evidence>
<evidence type="ECO:0000313" key="9">
    <source>
        <dbReference type="Proteomes" id="UP000562352"/>
    </source>
</evidence>
<dbReference type="Gene3D" id="3.40.50.300">
    <property type="entry name" value="P-loop containing nucleotide triphosphate hydrolases"/>
    <property type="match status" value="1"/>
</dbReference>
<dbReference type="Pfam" id="PF13191">
    <property type="entry name" value="AAA_16"/>
    <property type="match status" value="1"/>
</dbReference>
<dbReference type="InterPro" id="IPR051677">
    <property type="entry name" value="AfsR-DnrI-RedD_regulator"/>
</dbReference>
<keyword evidence="3 5" id="KW-0238">DNA-binding</keyword>
<dbReference type="SUPFAM" id="SSF52540">
    <property type="entry name" value="P-loop containing nucleoside triphosphate hydrolases"/>
    <property type="match status" value="1"/>
</dbReference>
<sequence length="1147" mass="122177">MTWGEMEIRLFGPVEVVDADGRTVGLGIRKQRAVLAMLALEPGRVVPLDRLIDELWAGEAPSSATGTLQAYISHLRRALEPGRPPRTPSGAILTREPGYLLAVAPGQVDLFRFAAWAEEGHRALVRGEHGRALQTLEQAGSVWRGDPLAEFADQEFAAPTLARFAGLRVTAEEDRFEARLALGESGTCVADLERLVEAHPYRERFRGLLALALYRSGRQADALGALRRARELLAAELGLDPGPELRRLERAVLEQDPGLDAPAPASAQARPAPAQTGSAPGRDGPGPAGRTAAPAWSGEAEERLVGRERQLGRIGALVAEVRRGRGGVLLIEGEAGIGKTRLARAAAGEAAARGMAVLWGRCVDTATAPPFWPWAQALREAGPEAAEAVRLLAGDSIECPDMQLFELYQRVLAALTSAGPLLVMLDDLHWADVASLRLLAFAAGELERHPVLVVATLRPEPGEHPEQLRDTLGALTRERRTERMAVGPLTGDDVASYLRTRRIAPDLAGTLHARSGGNPFYLGELVRLLESESALAAGLAAGSPGEPAAEGGDGLPAVVPSGVRDVVGRRVARLPEESQALLRVAAVAGRDVEVDLLASATATPEEQVMSLLEPAVATGLLAEAGEDYRFSHALVRDTLYAGLGRVEAARLHLRIGEALETLPAHDGSRRAADLAHHFGRAIRVGGRAKAVEHASNAARKATAQLAHDEAVGLWELALAALPAADDAARCAVLTALGQARRTAGDADGARRDLEQAVELARRSGDREALIAAVGVFGGQSVWNWRPYGVVDERMVALLEDLLAGPLREHQRAALLGTLGIELFYGPRRAEGERLALEGVELARGIGDPVLTATTLNNYHIAAWVPGREAERRAAAEEILALPALPRATELIARVLRMAPLLRAGELAAWDRDLARCEHLLGEIGRPELEAMVRIAETARRTLDGDWAAAEALVARFGALLDGSSLWGRDFPRLVALFTCMRGQDRVPEVLGELVARAGDPDMVLLRPVAVLAALDCGDPGLARELIARWGTGIPDDWAADLLLPVWGLVAARLGVPDPGELYGRLLPYADDLVVSGMGTSGWGAHHMVLAELAGRLGRTGPALDHARRAAEIHRRLGLAYWERRSTDLAASLAADAGGFAHGGRITG</sequence>
<comment type="caution">
    <text evidence="8">The sequence shown here is derived from an EMBL/GenBank/DDBJ whole genome shotgun (WGS) entry which is preliminary data.</text>
</comment>
<evidence type="ECO:0000313" key="8">
    <source>
        <dbReference type="EMBL" id="MBB5964532.1"/>
    </source>
</evidence>
<evidence type="ECO:0000259" key="7">
    <source>
        <dbReference type="PROSITE" id="PS51755"/>
    </source>
</evidence>
<dbReference type="SMART" id="SM00382">
    <property type="entry name" value="AAA"/>
    <property type="match status" value="1"/>
</dbReference>
<dbReference type="AlphaFoldDB" id="A0A841D1I4"/>
<dbReference type="Pfam" id="PF03704">
    <property type="entry name" value="BTAD"/>
    <property type="match status" value="1"/>
</dbReference>
<dbReference type="InterPro" id="IPR041664">
    <property type="entry name" value="AAA_16"/>
</dbReference>
<dbReference type="InterPro" id="IPR011990">
    <property type="entry name" value="TPR-like_helical_dom_sf"/>
</dbReference>
<evidence type="ECO:0000256" key="3">
    <source>
        <dbReference type="ARBA" id="ARBA00023125"/>
    </source>
</evidence>
<dbReference type="PANTHER" id="PTHR35807:SF1">
    <property type="entry name" value="TRANSCRIPTIONAL REGULATOR REDD"/>
    <property type="match status" value="1"/>
</dbReference>
<dbReference type="SUPFAM" id="SSF48452">
    <property type="entry name" value="TPR-like"/>
    <property type="match status" value="1"/>
</dbReference>
<evidence type="ECO:0000256" key="5">
    <source>
        <dbReference type="PROSITE-ProRule" id="PRU01091"/>
    </source>
</evidence>
<dbReference type="SMART" id="SM01043">
    <property type="entry name" value="BTAD"/>
    <property type="match status" value="1"/>
</dbReference>
<keyword evidence="9" id="KW-1185">Reference proteome</keyword>
<feature type="compositionally biased region" description="Low complexity" evidence="6">
    <location>
        <begin position="261"/>
        <end position="282"/>
    </location>
</feature>
<evidence type="ECO:0000256" key="2">
    <source>
        <dbReference type="ARBA" id="ARBA00023015"/>
    </source>
</evidence>
<dbReference type="InterPro" id="IPR036388">
    <property type="entry name" value="WH-like_DNA-bd_sf"/>
</dbReference>
<name>A0A841D1I4_PLAVE</name>
<accession>A0A841D1I4</accession>
<dbReference type="InterPro" id="IPR016032">
    <property type="entry name" value="Sig_transdc_resp-reg_C-effctor"/>
</dbReference>
<dbReference type="GO" id="GO:0003677">
    <property type="term" value="F:DNA binding"/>
    <property type="evidence" value="ECO:0007669"/>
    <property type="project" value="UniProtKB-UniRule"/>
</dbReference>
<dbReference type="PROSITE" id="PS51755">
    <property type="entry name" value="OMPR_PHOB"/>
    <property type="match status" value="1"/>
</dbReference>
<reference evidence="8 9" key="1">
    <citation type="submission" date="2020-08" db="EMBL/GenBank/DDBJ databases">
        <title>Genomic Encyclopedia of Type Strains, Phase III (KMG-III): the genomes of soil and plant-associated and newly described type strains.</title>
        <authorList>
            <person name="Whitman W."/>
        </authorList>
    </citation>
    <scope>NUCLEOTIDE SEQUENCE [LARGE SCALE GENOMIC DNA]</scope>
    <source>
        <strain evidence="8 9">CECT 3303</strain>
    </source>
</reference>
<evidence type="ECO:0000256" key="1">
    <source>
        <dbReference type="ARBA" id="ARBA00005820"/>
    </source>
</evidence>
<dbReference type="GO" id="GO:0000160">
    <property type="term" value="P:phosphorelay signal transduction system"/>
    <property type="evidence" value="ECO:0007669"/>
    <property type="project" value="InterPro"/>
</dbReference>
<dbReference type="Gene3D" id="1.25.40.10">
    <property type="entry name" value="Tetratricopeptide repeat domain"/>
    <property type="match status" value="2"/>
</dbReference>
<dbReference type="Pfam" id="PF00486">
    <property type="entry name" value="Trans_reg_C"/>
    <property type="match status" value="1"/>
</dbReference>
<keyword evidence="4" id="KW-0804">Transcription</keyword>
<feature type="DNA-binding region" description="OmpR/PhoB-type" evidence="5">
    <location>
        <begin position="1"/>
        <end position="103"/>
    </location>
</feature>
<dbReference type="PANTHER" id="PTHR35807">
    <property type="entry name" value="TRANSCRIPTIONAL REGULATOR REDD-RELATED"/>
    <property type="match status" value="1"/>
</dbReference>
<dbReference type="InterPro" id="IPR005158">
    <property type="entry name" value="BTAD"/>
</dbReference>
<feature type="region of interest" description="Disordered" evidence="6">
    <location>
        <begin position="257"/>
        <end position="301"/>
    </location>
</feature>
<organism evidence="8 9">
    <name type="scientific">Planomonospora venezuelensis</name>
    <dbReference type="NCBI Taxonomy" id="1999"/>
    <lineage>
        <taxon>Bacteria</taxon>
        <taxon>Bacillati</taxon>
        <taxon>Actinomycetota</taxon>
        <taxon>Actinomycetes</taxon>
        <taxon>Streptosporangiales</taxon>
        <taxon>Streptosporangiaceae</taxon>
        <taxon>Planomonospora</taxon>
    </lineage>
</organism>
<dbReference type="SMART" id="SM00862">
    <property type="entry name" value="Trans_reg_C"/>
    <property type="match status" value="1"/>
</dbReference>
<proteinExistence type="inferred from homology"/>